<comment type="caution">
    <text evidence="7">The sequence shown here is derived from an EMBL/GenBank/DDBJ whole genome shotgun (WGS) entry which is preliminary data.</text>
</comment>
<dbReference type="InterPro" id="IPR036019">
    <property type="entry name" value="MscL_channel"/>
</dbReference>
<feature type="region of interest" description="Disordered" evidence="5">
    <location>
        <begin position="1"/>
        <end position="28"/>
    </location>
</feature>
<evidence type="ECO:0000256" key="4">
    <source>
        <dbReference type="ARBA" id="ARBA00023136"/>
    </source>
</evidence>
<evidence type="ECO:0000256" key="1">
    <source>
        <dbReference type="ARBA" id="ARBA00004141"/>
    </source>
</evidence>
<evidence type="ECO:0000313" key="7">
    <source>
        <dbReference type="EMBL" id="EHK43381.1"/>
    </source>
</evidence>
<dbReference type="GO" id="GO:0016020">
    <property type="term" value="C:membrane"/>
    <property type="evidence" value="ECO:0007669"/>
    <property type="project" value="UniProtKB-SubCell"/>
</dbReference>
<dbReference type="PANTHER" id="PTHR30266:SF2">
    <property type="entry name" value="LARGE-CONDUCTANCE MECHANOSENSITIVE CHANNEL"/>
    <property type="match status" value="1"/>
</dbReference>
<dbReference type="Proteomes" id="UP000005426">
    <property type="component" value="Unassembled WGS sequence"/>
</dbReference>
<evidence type="ECO:0000256" key="2">
    <source>
        <dbReference type="ARBA" id="ARBA00022692"/>
    </source>
</evidence>
<dbReference type="PANTHER" id="PTHR30266">
    <property type="entry name" value="MECHANOSENSITIVE CHANNEL MSCL"/>
    <property type="match status" value="1"/>
</dbReference>
<dbReference type="GO" id="GO:0008381">
    <property type="term" value="F:mechanosensitive monoatomic ion channel activity"/>
    <property type="evidence" value="ECO:0007669"/>
    <property type="project" value="TreeGrafter"/>
</dbReference>
<keyword evidence="3 6" id="KW-1133">Transmembrane helix</keyword>
<accession>G9P1V3</accession>
<comment type="subcellular location">
    <subcellularLocation>
        <location evidence="1">Membrane</location>
        <topology evidence="1">Multi-pass membrane protein</topology>
    </subcellularLocation>
</comment>
<gene>
    <name evidence="7" type="ORF">TRIATDRAFT_225852</name>
</gene>
<feature type="transmembrane region" description="Helical" evidence="6">
    <location>
        <begin position="42"/>
        <end position="64"/>
    </location>
</feature>
<dbReference type="SUPFAM" id="SSF81330">
    <property type="entry name" value="Gated mechanosensitive channel"/>
    <property type="match status" value="1"/>
</dbReference>
<dbReference type="FunFam" id="1.10.1200.120:FF:000004">
    <property type="entry name" value="Ion channel, putative"/>
    <property type="match status" value="1"/>
</dbReference>
<dbReference type="EMBL" id="ABDG02000026">
    <property type="protein sequence ID" value="EHK43381.1"/>
    <property type="molecule type" value="Genomic_DNA"/>
</dbReference>
<dbReference type="STRING" id="452589.G9P1V3"/>
<evidence type="ECO:0008006" key="9">
    <source>
        <dbReference type="Google" id="ProtNLM"/>
    </source>
</evidence>
<dbReference type="OMA" id="WAERFED"/>
<dbReference type="OrthoDB" id="10010920at2759"/>
<evidence type="ECO:0000256" key="6">
    <source>
        <dbReference type="SAM" id="Phobius"/>
    </source>
</evidence>
<name>G9P1V3_HYPAI</name>
<keyword evidence="2 6" id="KW-0812">Transmembrane</keyword>
<dbReference type="AlphaFoldDB" id="G9P1V3"/>
<feature type="transmembrane region" description="Helical" evidence="6">
    <location>
        <begin position="131"/>
        <end position="155"/>
    </location>
</feature>
<protein>
    <recommendedName>
        <fullName evidence="9">Large-conductance mechanosensitive channel</fullName>
    </recommendedName>
</protein>
<organism evidence="7 8">
    <name type="scientific">Hypocrea atroviridis (strain ATCC 20476 / IMI 206040)</name>
    <name type="common">Trichoderma atroviride</name>
    <dbReference type="NCBI Taxonomy" id="452589"/>
    <lineage>
        <taxon>Eukaryota</taxon>
        <taxon>Fungi</taxon>
        <taxon>Dikarya</taxon>
        <taxon>Ascomycota</taxon>
        <taxon>Pezizomycotina</taxon>
        <taxon>Sordariomycetes</taxon>
        <taxon>Hypocreomycetidae</taxon>
        <taxon>Hypocreales</taxon>
        <taxon>Hypocreaceae</taxon>
        <taxon>Trichoderma</taxon>
    </lineage>
</organism>
<keyword evidence="4 6" id="KW-0472">Membrane</keyword>
<keyword evidence="8" id="KW-1185">Reference proteome</keyword>
<dbReference type="Pfam" id="PF01741">
    <property type="entry name" value="MscL"/>
    <property type="match status" value="1"/>
</dbReference>
<dbReference type="eggNOG" id="ENOG502S1S2">
    <property type="taxonomic scope" value="Eukaryota"/>
</dbReference>
<evidence type="ECO:0000313" key="8">
    <source>
        <dbReference type="Proteomes" id="UP000005426"/>
    </source>
</evidence>
<dbReference type="HOGENOM" id="CLU_095787_2_0_1"/>
<proteinExistence type="predicted"/>
<evidence type="ECO:0000256" key="5">
    <source>
        <dbReference type="SAM" id="MobiDB-lite"/>
    </source>
</evidence>
<sequence>MSSGKRPDLSSSSHDIEIGGPSETDSLLGKGRTKMTRFFHGFVDFAFQGNILQIAFGLIVAAAFTDLVKSFVSAILMPPIAIILPINKNIEEKFAVLRAGPNYNASSPSGGYNTLNQAQSDGAVVMAYGSFIYQMVSFIMVGFSLYGLAHVYTLLSHDPIIKYSRKCPYCLKRINEKVRLFVFLYFFHYFCQKANNSMMNSVASVCQL</sequence>
<dbReference type="Gene3D" id="1.10.1200.120">
    <property type="entry name" value="Large-conductance mechanosensitive channel, MscL, domain 1"/>
    <property type="match status" value="1"/>
</dbReference>
<evidence type="ECO:0000256" key="3">
    <source>
        <dbReference type="ARBA" id="ARBA00022989"/>
    </source>
</evidence>
<dbReference type="InterPro" id="IPR037673">
    <property type="entry name" value="MSC/AndL"/>
</dbReference>
<reference evidence="7 8" key="1">
    <citation type="journal article" date="2011" name="Genome Biol.">
        <title>Comparative genome sequence analysis underscores mycoparasitism as the ancestral life style of Trichoderma.</title>
        <authorList>
            <person name="Kubicek C.P."/>
            <person name="Herrera-Estrella A."/>
            <person name="Seidl-Seiboth V."/>
            <person name="Martinez D.A."/>
            <person name="Druzhinina I.S."/>
            <person name="Thon M."/>
            <person name="Zeilinger S."/>
            <person name="Casas-Flores S."/>
            <person name="Horwitz B.A."/>
            <person name="Mukherjee P.K."/>
            <person name="Mukherjee M."/>
            <person name="Kredics L."/>
            <person name="Alcaraz L.D."/>
            <person name="Aerts A."/>
            <person name="Antal Z."/>
            <person name="Atanasova L."/>
            <person name="Cervantes-Badillo M.G."/>
            <person name="Challacombe J."/>
            <person name="Chertkov O."/>
            <person name="McCluskey K."/>
            <person name="Coulpier F."/>
            <person name="Deshpande N."/>
            <person name="von Doehren H."/>
            <person name="Ebbole D.J."/>
            <person name="Esquivel-Naranjo E.U."/>
            <person name="Fekete E."/>
            <person name="Flipphi M."/>
            <person name="Glaser F."/>
            <person name="Gomez-Rodriguez E.Y."/>
            <person name="Gruber S."/>
            <person name="Han C."/>
            <person name="Henrissat B."/>
            <person name="Hermosa R."/>
            <person name="Hernandez-Onate M."/>
            <person name="Karaffa L."/>
            <person name="Kosti I."/>
            <person name="Le Crom S."/>
            <person name="Lindquist E."/>
            <person name="Lucas S."/>
            <person name="Luebeck M."/>
            <person name="Luebeck P.S."/>
            <person name="Margeot A."/>
            <person name="Metz B."/>
            <person name="Misra M."/>
            <person name="Nevalainen H."/>
            <person name="Omann M."/>
            <person name="Packer N."/>
            <person name="Perrone G."/>
            <person name="Uresti-Rivera E.E."/>
            <person name="Salamov A."/>
            <person name="Schmoll M."/>
            <person name="Seiboth B."/>
            <person name="Shapiro H."/>
            <person name="Sukno S."/>
            <person name="Tamayo-Ramos J.A."/>
            <person name="Tisch D."/>
            <person name="Wiest A."/>
            <person name="Wilkinson H.H."/>
            <person name="Zhang M."/>
            <person name="Coutinho P.M."/>
            <person name="Kenerley C.M."/>
            <person name="Monte E."/>
            <person name="Baker S.E."/>
            <person name="Grigoriev I.V."/>
        </authorList>
    </citation>
    <scope>NUCLEOTIDE SEQUENCE [LARGE SCALE GENOMIC DNA]</scope>
    <source>
        <strain evidence="8">ATCC 20476 / IMI 206040</strain>
    </source>
</reference>